<dbReference type="FunFam" id="3.40.50.300:FF:002568">
    <property type="entry name" value="Cell division protein (FtsH)"/>
    <property type="match status" value="1"/>
</dbReference>
<dbReference type="Pfam" id="PF00004">
    <property type="entry name" value="AAA"/>
    <property type="match status" value="1"/>
</dbReference>
<proteinExistence type="predicted"/>
<dbReference type="SUPFAM" id="SSF52540">
    <property type="entry name" value="P-loop containing nucleoside triphosphate hydrolases"/>
    <property type="match status" value="1"/>
</dbReference>
<dbReference type="Gene3D" id="1.20.58.760">
    <property type="entry name" value="Peptidase M41"/>
    <property type="match status" value="1"/>
</dbReference>
<dbReference type="GO" id="GO:0004222">
    <property type="term" value="F:metalloendopeptidase activity"/>
    <property type="evidence" value="ECO:0007669"/>
    <property type="project" value="InterPro"/>
</dbReference>
<gene>
    <name evidence="5" type="ORF">A3770_05p39050</name>
</gene>
<dbReference type="AlphaFoldDB" id="A0A5B8MLR6"/>
<dbReference type="GO" id="GO:0006508">
    <property type="term" value="P:proteolysis"/>
    <property type="evidence" value="ECO:0007669"/>
    <property type="project" value="UniProtKB-KW"/>
</dbReference>
<feature type="compositionally biased region" description="Basic residues" evidence="3">
    <location>
        <begin position="15"/>
        <end position="29"/>
    </location>
</feature>
<dbReference type="InterPro" id="IPR027417">
    <property type="entry name" value="P-loop_NTPase"/>
</dbReference>
<organism evidence="5 6">
    <name type="scientific">Chloropicon primus</name>
    <dbReference type="NCBI Taxonomy" id="1764295"/>
    <lineage>
        <taxon>Eukaryota</taxon>
        <taxon>Viridiplantae</taxon>
        <taxon>Chlorophyta</taxon>
        <taxon>Chloropicophyceae</taxon>
        <taxon>Chloropicales</taxon>
        <taxon>Chloropicaceae</taxon>
        <taxon>Chloropicon</taxon>
    </lineage>
</organism>
<dbReference type="GO" id="GO:0004176">
    <property type="term" value="F:ATP-dependent peptidase activity"/>
    <property type="evidence" value="ECO:0007669"/>
    <property type="project" value="InterPro"/>
</dbReference>
<feature type="compositionally biased region" description="Low complexity" evidence="3">
    <location>
        <begin position="68"/>
        <end position="77"/>
    </location>
</feature>
<dbReference type="Gene3D" id="1.10.8.60">
    <property type="match status" value="1"/>
</dbReference>
<evidence type="ECO:0000256" key="1">
    <source>
        <dbReference type="ARBA" id="ARBA00022670"/>
    </source>
</evidence>
<dbReference type="GO" id="GO:0009507">
    <property type="term" value="C:chloroplast"/>
    <property type="evidence" value="ECO:0007669"/>
    <property type="project" value="TreeGrafter"/>
</dbReference>
<dbReference type="InterPro" id="IPR037219">
    <property type="entry name" value="Peptidase_M41-like"/>
</dbReference>
<protein>
    <submittedName>
        <fullName evidence="5">ATP-dependent zinc metalloprotease FtsH</fullName>
    </submittedName>
</protein>
<evidence type="ECO:0000256" key="2">
    <source>
        <dbReference type="ARBA" id="ARBA00022801"/>
    </source>
</evidence>
<evidence type="ECO:0000256" key="3">
    <source>
        <dbReference type="SAM" id="MobiDB-lite"/>
    </source>
</evidence>
<dbReference type="STRING" id="1764295.A0A5B8MLR6"/>
<dbReference type="PANTHER" id="PTHR23076:SF37">
    <property type="entry name" value="ATP-DEPENDENT ZINC METALLOPROTEASE FTSH 4, MITOCHONDRIAL"/>
    <property type="match status" value="1"/>
</dbReference>
<dbReference type="GO" id="GO:0016887">
    <property type="term" value="F:ATP hydrolysis activity"/>
    <property type="evidence" value="ECO:0007669"/>
    <property type="project" value="InterPro"/>
</dbReference>
<dbReference type="SUPFAM" id="SSF140990">
    <property type="entry name" value="FtsH protease domain-like"/>
    <property type="match status" value="1"/>
</dbReference>
<dbReference type="SMART" id="SM00382">
    <property type="entry name" value="AAA"/>
    <property type="match status" value="1"/>
</dbReference>
<dbReference type="Gene3D" id="3.40.50.300">
    <property type="entry name" value="P-loop containing nucleotide triphosphate hydrolases"/>
    <property type="match status" value="1"/>
</dbReference>
<feature type="region of interest" description="Disordered" evidence="3">
    <location>
        <begin position="62"/>
        <end position="87"/>
    </location>
</feature>
<evidence type="ECO:0000259" key="4">
    <source>
        <dbReference type="SMART" id="SM00382"/>
    </source>
</evidence>
<keyword evidence="5" id="KW-0482">Metalloprotease</keyword>
<evidence type="ECO:0000313" key="6">
    <source>
        <dbReference type="Proteomes" id="UP000316726"/>
    </source>
</evidence>
<dbReference type="EMBL" id="CP031038">
    <property type="protein sequence ID" value="QDZ21387.1"/>
    <property type="molecule type" value="Genomic_DNA"/>
</dbReference>
<feature type="domain" description="AAA+ ATPase" evidence="4">
    <location>
        <begin position="388"/>
        <end position="528"/>
    </location>
</feature>
<dbReference type="Pfam" id="PF17862">
    <property type="entry name" value="AAA_lid_3"/>
    <property type="match status" value="1"/>
</dbReference>
<accession>A0A5B8MLR6</accession>
<dbReference type="InterPro" id="IPR003960">
    <property type="entry name" value="ATPase_AAA_CS"/>
</dbReference>
<dbReference type="OrthoDB" id="1877876at2759"/>
<keyword evidence="1 5" id="KW-0645">Protease</keyword>
<dbReference type="Proteomes" id="UP000316726">
    <property type="component" value="Chromosome 5"/>
</dbReference>
<keyword evidence="2" id="KW-0378">Hydrolase</keyword>
<dbReference type="InterPro" id="IPR003959">
    <property type="entry name" value="ATPase_AAA_core"/>
</dbReference>
<reference evidence="5 6" key="1">
    <citation type="submission" date="2018-07" db="EMBL/GenBank/DDBJ databases">
        <title>The complete nuclear genome of the prasinophyte Chloropicon primus (CCMP1205).</title>
        <authorList>
            <person name="Pombert J.-F."/>
            <person name="Otis C."/>
            <person name="Turmel M."/>
            <person name="Lemieux C."/>
        </authorList>
    </citation>
    <scope>NUCLEOTIDE SEQUENCE [LARGE SCALE GENOMIC DNA]</scope>
    <source>
        <strain evidence="5 6">CCMP1205</strain>
    </source>
</reference>
<dbReference type="GO" id="GO:0045037">
    <property type="term" value="P:protein import into chloroplast stroma"/>
    <property type="evidence" value="ECO:0007669"/>
    <property type="project" value="TreeGrafter"/>
</dbReference>
<dbReference type="PANTHER" id="PTHR23076">
    <property type="entry name" value="METALLOPROTEASE M41 FTSH"/>
    <property type="match status" value="1"/>
</dbReference>
<sequence length="833" mass="92996">MAARVCGARSTGSLSRRRRVQGGPRRRRGTQGESRRCRELRRPAWEEDEDLFDADLEGDYGLKDVGYSSPSPSQTRSSRGKKSSADEAASYGVEEDFEGEVDPAAKVKRTNGIWVRSRKEFEQVKEQVEQWKKTPSGIRWLRVKDKLYPQDSIPPVGDATISYARLLELLAQRRVKRLTVLNEGRDAIVEVPVPNCANDFSYQEAIEGVSEREPEMIYCGEAPEWSMEKDRFYCPLPGDLWRDNKFLELCKENLPKRGEDGKIAKENRLVTDQCYLEIVVHQPDYYWMTTGRVFSISKPFGTLLVVQFLLTLWYRNKKRKEEEMRKQKDYFRKSLAKAFNVKGKGGEVKSTGVDFADVAGVDKIKSAISQVMEMLVSDISFTKAGVKPPRGMLFYGPPGTGKTMLAKALAGEFNVPFFACNGAEFVEMYEGIAAERVKHIFNTARASSPAIIFIDEIDALGKKRSAFSDDPGVQEREQGLLQLLIEMDGFRPTERVLVIGATNMATDLDEALLRPGRFDRKFFIDTPSKQNRFKILEVHARNRPLIPRKGHPEHDDEDALLLETARITPGFSGAGLENLLNEATILAVRRGKKIADMDMILELLEQQSIGLKQGGLEPSMPKERLAMFHAARAIASALTPGGSTLKFVSLALRKKEVTGLVFEDLDETDEELGWWRLLYLERGVPEGGKTAEGGDDFSLFSNSLLPLCVGKAVEEGWFGEGSCSQLSSTDLAKACELGASLLNTQMGGETAWSKGAGEREKQLAALISKASEEAADFIKVHRNSIRVLASALLEDRDVPLSEIHTILEESEERAFPGHLTFHHTSAKAGMLSF</sequence>
<feature type="region of interest" description="Disordered" evidence="3">
    <location>
        <begin position="1"/>
        <end position="40"/>
    </location>
</feature>
<name>A0A5B8MLR6_9CHLO</name>
<evidence type="ECO:0000313" key="5">
    <source>
        <dbReference type="EMBL" id="QDZ21387.1"/>
    </source>
</evidence>
<dbReference type="InterPro" id="IPR003593">
    <property type="entry name" value="AAA+_ATPase"/>
</dbReference>
<dbReference type="PROSITE" id="PS00674">
    <property type="entry name" value="AAA"/>
    <property type="match status" value="1"/>
</dbReference>
<dbReference type="GO" id="GO:0005524">
    <property type="term" value="F:ATP binding"/>
    <property type="evidence" value="ECO:0007669"/>
    <property type="project" value="InterPro"/>
</dbReference>
<keyword evidence="6" id="KW-1185">Reference proteome</keyword>
<dbReference type="InterPro" id="IPR041569">
    <property type="entry name" value="AAA_lid_3"/>
</dbReference>